<dbReference type="SUPFAM" id="SSF54001">
    <property type="entry name" value="Cysteine proteinases"/>
    <property type="match status" value="1"/>
</dbReference>
<evidence type="ECO:0000313" key="4">
    <source>
        <dbReference type="EMBL" id="MEL1256170.1"/>
    </source>
</evidence>
<gene>
    <name evidence="4" type="ORF">AAEO57_20450</name>
</gene>
<reference evidence="4 5" key="1">
    <citation type="submission" date="2024-04" db="EMBL/GenBank/DDBJ databases">
        <title>Flavobacterium sp. DGU38 16S ribosomal RNA gene Genome sequencing and assembly.</title>
        <authorList>
            <person name="Park S."/>
        </authorList>
    </citation>
    <scope>NUCLEOTIDE SEQUENCE [LARGE SCALE GENOMIC DNA]</scope>
    <source>
        <strain evidence="4 5">DGU38</strain>
    </source>
</reference>
<evidence type="ECO:0000313" key="5">
    <source>
        <dbReference type="Proteomes" id="UP001485226"/>
    </source>
</evidence>
<keyword evidence="2" id="KW-0732">Signal</keyword>
<dbReference type="PANTHER" id="PTHR35532">
    <property type="entry name" value="SIMILAR TO POLYHYDROXYALKANOATE DEPOLYMERASE"/>
    <property type="match status" value="1"/>
</dbReference>
<name>A0ABU9IUN8_9FLAO</name>
<protein>
    <recommendedName>
        <fullName evidence="3">Transglutaminase-like domain-containing protein</fullName>
    </recommendedName>
</protein>
<dbReference type="PANTHER" id="PTHR35532:SF5">
    <property type="entry name" value="CARBOHYDRATE-BINDING DOMAIN-CONTAINING PROTEIN"/>
    <property type="match status" value="1"/>
</dbReference>
<dbReference type="Proteomes" id="UP001485226">
    <property type="component" value="Unassembled WGS sequence"/>
</dbReference>
<dbReference type="EMBL" id="JBBYHS010000032">
    <property type="protein sequence ID" value="MEL1256170.1"/>
    <property type="molecule type" value="Genomic_DNA"/>
</dbReference>
<dbReference type="Pfam" id="PF01841">
    <property type="entry name" value="Transglut_core"/>
    <property type="match status" value="1"/>
</dbReference>
<comment type="caution">
    <text evidence="4">The sequence shown here is derived from an EMBL/GenBank/DDBJ whole genome shotgun (WGS) entry which is preliminary data.</text>
</comment>
<feature type="signal peptide" evidence="2">
    <location>
        <begin position="1"/>
        <end position="18"/>
    </location>
</feature>
<proteinExistence type="predicted"/>
<organism evidence="4 5">
    <name type="scientific">Flavobacterium calami</name>
    <dbReference type="NCBI Taxonomy" id="3139144"/>
    <lineage>
        <taxon>Bacteria</taxon>
        <taxon>Pseudomonadati</taxon>
        <taxon>Bacteroidota</taxon>
        <taxon>Flavobacteriia</taxon>
        <taxon>Flavobacteriales</taxon>
        <taxon>Flavobacteriaceae</taxon>
        <taxon>Flavobacterium</taxon>
    </lineage>
</organism>
<keyword evidence="5" id="KW-1185">Reference proteome</keyword>
<feature type="coiled-coil region" evidence="1">
    <location>
        <begin position="30"/>
        <end position="57"/>
    </location>
</feature>
<evidence type="ECO:0000259" key="3">
    <source>
        <dbReference type="Pfam" id="PF01841"/>
    </source>
</evidence>
<keyword evidence="1" id="KW-0175">Coiled coil</keyword>
<dbReference type="InterPro" id="IPR038765">
    <property type="entry name" value="Papain-like_cys_pep_sf"/>
</dbReference>
<accession>A0ABU9IUN8</accession>
<evidence type="ECO:0000256" key="1">
    <source>
        <dbReference type="SAM" id="Coils"/>
    </source>
</evidence>
<feature type="chain" id="PRO_5045217477" description="Transglutaminase-like domain-containing protein" evidence="2">
    <location>
        <begin position="19"/>
        <end position="508"/>
    </location>
</feature>
<dbReference type="RefSeq" id="WP_341694884.1">
    <property type="nucleotide sequence ID" value="NZ_JBBYHS010000032.1"/>
</dbReference>
<feature type="domain" description="Transglutaminase-like" evidence="3">
    <location>
        <begin position="193"/>
        <end position="284"/>
    </location>
</feature>
<dbReference type="InterPro" id="IPR002931">
    <property type="entry name" value="Transglutaminase-like"/>
</dbReference>
<sequence>MGKIIMMLLLLSSLYVRSQNNLPKNVTAVLEKAGKNRDELEKVIQRYNQNKADSLKLKASYFLISNMDIHSSVDYYWIDGTGKRVPYNEMDYPDFVTAVKAFEAIKSKYENVKPVPYVYKDIDTIKADFLIRNIENAFAVWKQPQSKNIPFTDFCNYILPYRVGSEPLQDWRTVYHEKFGWIEDSLKTQNTEQALHYFAKDMRTWFVNTWDQEQRKEPLPHLGPIQLLNRKKGNCDDIGNLMTYTLRSQGYCASLESVPYWATSTGTHFFNSTFSSEGKLIPFDVSTANIKIDNFSREPSKVIRITYAKQPDALANIIDREQIPPGFMRNKNYMDVTANYWQTGSLETSLFAIPSQPTIAYVCVFNGMKWRPTWWGKINKGRTKFDNLCKGAVFLPAYFVDGKIQAAAYPIASGYQHQLTLKPDLVNTRNVTIEEQDKYLKFRLDKKYTLYYWNNNWISMGEKTVTEGSTSLVFEKVPKNALLLLIPEYSQGKERPFIITDNQERIWF</sequence>
<evidence type="ECO:0000256" key="2">
    <source>
        <dbReference type="SAM" id="SignalP"/>
    </source>
</evidence>